<organism evidence="2 3">
    <name type="scientific">Megasphaera intestinihominis</name>
    <dbReference type="NCBI Taxonomy" id="3133159"/>
    <lineage>
        <taxon>Bacteria</taxon>
        <taxon>Bacillati</taxon>
        <taxon>Bacillota</taxon>
        <taxon>Negativicutes</taxon>
        <taxon>Veillonellales</taxon>
        <taxon>Veillonellaceae</taxon>
        <taxon>Megasphaera</taxon>
    </lineage>
</organism>
<sequence length="414" mass="48039">MNDRMPVGIDDFQKVREGYYFVDKTDFIKDLIDSHGEVTLLIRPRRFGKTLTMSMLDWFFSAEKEKESRELFQGLHIASDGAGYMKHRGQYPVIFLTLKGVQNDTWQSLYDSFCLLMQSEYERHDYLLKGSLLKPSEQAYYRRILDLTGSEADYQVSLLYLSHYLRRYYDRKTIILIDEYDAPIQCAYDHGFYDKAISYFRIWFNNALKSNASLAFAVLTGVLRIAKESIFSGLNNLKVCSVMTRMYADVMGFTPYEIKKMAQDLAMEGALSDIQAWYDGYHFGDQDIYNPWSVINFFDQKVLDDYWINTSGNSILNQLMLSLSDEKQQDLISLLRGESISAMIREGIIYDEIGNDEDALYTMLLTTGYLTPISCEKAFGGYWCELVIPNREIQKVWKYGISFCGKKICVKQAE</sequence>
<accession>A0ABV1CYM2</accession>
<gene>
    <name evidence="2" type="ORF">WMO23_10915</name>
</gene>
<evidence type="ECO:0000313" key="3">
    <source>
        <dbReference type="Proteomes" id="UP001433088"/>
    </source>
</evidence>
<keyword evidence="3" id="KW-1185">Reference proteome</keyword>
<dbReference type="InterPro" id="IPR027417">
    <property type="entry name" value="P-loop_NTPase"/>
</dbReference>
<dbReference type="Proteomes" id="UP001433088">
    <property type="component" value="Unassembled WGS sequence"/>
</dbReference>
<reference evidence="2 3" key="1">
    <citation type="submission" date="2024-03" db="EMBL/GenBank/DDBJ databases">
        <title>Human intestinal bacterial collection.</title>
        <authorList>
            <person name="Pauvert C."/>
            <person name="Hitch T.C.A."/>
            <person name="Clavel T."/>
        </authorList>
    </citation>
    <scope>NUCLEOTIDE SEQUENCE [LARGE SCALE GENOMIC DNA]</scope>
    <source>
        <strain evidence="2 3">CLA-AA-H81</strain>
    </source>
</reference>
<dbReference type="Gene3D" id="3.40.50.300">
    <property type="entry name" value="P-loop containing nucleotide triphosphate hydrolases"/>
    <property type="match status" value="1"/>
</dbReference>
<dbReference type="Pfam" id="PF09820">
    <property type="entry name" value="AAA-ATPase_like"/>
    <property type="match status" value="1"/>
</dbReference>
<evidence type="ECO:0000259" key="1">
    <source>
        <dbReference type="Pfam" id="PF09820"/>
    </source>
</evidence>
<dbReference type="RefSeq" id="WP_302512176.1">
    <property type="nucleotide sequence ID" value="NZ_JBBMEU010000104.1"/>
</dbReference>
<dbReference type="PANTHER" id="PTHR34825:SF1">
    <property type="entry name" value="AAA-ATPASE-LIKE DOMAIN-CONTAINING PROTEIN"/>
    <property type="match status" value="1"/>
</dbReference>
<feature type="domain" description="AAA-ATPase-like" evidence="1">
    <location>
        <begin position="6"/>
        <end position="231"/>
    </location>
</feature>
<evidence type="ECO:0000313" key="2">
    <source>
        <dbReference type="EMBL" id="MEQ2423235.1"/>
    </source>
</evidence>
<dbReference type="EMBL" id="JBBMEU010000104">
    <property type="protein sequence ID" value="MEQ2423235.1"/>
    <property type="molecule type" value="Genomic_DNA"/>
</dbReference>
<dbReference type="InterPro" id="IPR018631">
    <property type="entry name" value="AAA-ATPase-like_dom"/>
</dbReference>
<protein>
    <submittedName>
        <fullName evidence="2">AAA family ATPase</fullName>
    </submittedName>
</protein>
<dbReference type="PANTHER" id="PTHR34825">
    <property type="entry name" value="CONSERVED PROTEIN, WITH A WEAK D-GALACTARATE DEHYDRATASE/ALTRONATE HYDROLASE DOMAIN"/>
    <property type="match status" value="1"/>
</dbReference>
<comment type="caution">
    <text evidence="2">The sequence shown here is derived from an EMBL/GenBank/DDBJ whole genome shotgun (WGS) entry which is preliminary data.</text>
</comment>
<dbReference type="SUPFAM" id="SSF52540">
    <property type="entry name" value="P-loop containing nucleoside triphosphate hydrolases"/>
    <property type="match status" value="1"/>
</dbReference>
<proteinExistence type="predicted"/>
<name>A0ABV1CYM2_9FIRM</name>